<name>A0ABY9UP68_STRVL</name>
<organism evidence="2 3">
    <name type="scientific">Streptomyces violaceus</name>
    <name type="common">Streptomyces venezuelae</name>
    <dbReference type="NCBI Taxonomy" id="1936"/>
    <lineage>
        <taxon>Bacteria</taxon>
        <taxon>Bacillati</taxon>
        <taxon>Actinomycetota</taxon>
        <taxon>Actinomycetes</taxon>
        <taxon>Kitasatosporales</taxon>
        <taxon>Streptomycetaceae</taxon>
        <taxon>Streptomyces</taxon>
    </lineage>
</organism>
<proteinExistence type="predicted"/>
<keyword evidence="2" id="KW-0614">Plasmid</keyword>
<reference evidence="2 3" key="1">
    <citation type="submission" date="2023-09" db="EMBL/GenBank/DDBJ databases">
        <title>The genome sequence of Streptomyces anthocyanicus.</title>
        <authorList>
            <person name="Mo P."/>
        </authorList>
    </citation>
    <scope>NUCLEOTIDE SEQUENCE [LARGE SCALE GENOMIC DNA]</scope>
    <source>
        <strain evidence="2 3">JCM 4387</strain>
        <plasmid evidence="2 3">punmamed1</plasmid>
    </source>
</reference>
<geneLocation type="plasmid" evidence="2 3">
    <name>punmamed1</name>
</geneLocation>
<protein>
    <submittedName>
        <fullName evidence="2">Uncharacterized protein</fullName>
    </submittedName>
</protein>
<feature type="compositionally biased region" description="Polar residues" evidence="1">
    <location>
        <begin position="1"/>
        <end position="11"/>
    </location>
</feature>
<dbReference type="Proteomes" id="UP001249394">
    <property type="component" value="Plasmid punmamed1"/>
</dbReference>
<accession>A0ABY9UP68</accession>
<keyword evidence="3" id="KW-1185">Reference proteome</keyword>
<evidence type="ECO:0000256" key="1">
    <source>
        <dbReference type="SAM" id="MobiDB-lite"/>
    </source>
</evidence>
<feature type="region of interest" description="Disordered" evidence="1">
    <location>
        <begin position="1"/>
        <end position="49"/>
    </location>
</feature>
<gene>
    <name evidence="2" type="ORF">RI060_43165</name>
</gene>
<feature type="region of interest" description="Disordered" evidence="1">
    <location>
        <begin position="98"/>
        <end position="130"/>
    </location>
</feature>
<sequence length="130" mass="14086">MPDPTTSQDEQTAARKMTTAPSAEPAPVPVAEPDTDTEASRLEPYPGAEFFHGGRHSPILVAMARRLEAEDCGDGRYLGPDWTNAHKAAFACWQKQLRPKEGGDVSGIPDKTAWDKLRVPRVSSATDARA</sequence>
<evidence type="ECO:0000313" key="2">
    <source>
        <dbReference type="EMBL" id="WND24124.1"/>
    </source>
</evidence>
<dbReference type="EMBL" id="CP134214">
    <property type="protein sequence ID" value="WND24124.1"/>
    <property type="molecule type" value="Genomic_DNA"/>
</dbReference>
<evidence type="ECO:0000313" key="3">
    <source>
        <dbReference type="Proteomes" id="UP001249394"/>
    </source>
</evidence>